<dbReference type="CDD" id="cd00085">
    <property type="entry name" value="HNHc"/>
    <property type="match status" value="1"/>
</dbReference>
<keyword evidence="3" id="KW-1185">Reference proteome</keyword>
<dbReference type="EMBL" id="JBHSKG010000026">
    <property type="protein sequence ID" value="MFC5142663.1"/>
    <property type="molecule type" value="Genomic_DNA"/>
</dbReference>
<comment type="caution">
    <text evidence="2">The sequence shown here is derived from an EMBL/GenBank/DDBJ whole genome shotgun (WGS) entry which is preliminary data.</text>
</comment>
<name>A0ABV9ZQZ4_9PSEU</name>
<accession>A0ABV9ZQZ4</accession>
<dbReference type="Proteomes" id="UP001596175">
    <property type="component" value="Unassembled WGS sequence"/>
</dbReference>
<sequence>MPRARSWTDDQLREAVAASTTLAEVHQRLGLKPGRYAAMLKHIQRLDLPHDHLMATVNGKTLPRRSRTWSDEELLDLVARSDSLASVIRAVGREPNGGFHRWMSGRLKAIGADTSHFTGRGWAKGRRFGGRGLPLAEVLVVGSTISSGKLRARLIKEGFKEARCEVCGLDEWRGKPLPLQLDHVNGDHTDNRLENLRILCANCHSQTDTWCRSRS</sequence>
<evidence type="ECO:0000259" key="1">
    <source>
        <dbReference type="SMART" id="SM00507"/>
    </source>
</evidence>
<reference evidence="3" key="1">
    <citation type="journal article" date="2019" name="Int. J. Syst. Evol. Microbiol.">
        <title>The Global Catalogue of Microorganisms (GCM) 10K type strain sequencing project: providing services to taxonomists for standard genome sequencing and annotation.</title>
        <authorList>
            <consortium name="The Broad Institute Genomics Platform"/>
            <consortium name="The Broad Institute Genome Sequencing Center for Infectious Disease"/>
            <person name="Wu L."/>
            <person name="Ma J."/>
        </authorList>
    </citation>
    <scope>NUCLEOTIDE SEQUENCE [LARGE SCALE GENOMIC DNA]</scope>
    <source>
        <strain evidence="3">XZYJ18</strain>
    </source>
</reference>
<evidence type="ECO:0000313" key="2">
    <source>
        <dbReference type="EMBL" id="MFC5142663.1"/>
    </source>
</evidence>
<feature type="domain" description="HNH nuclease" evidence="1">
    <location>
        <begin position="149"/>
        <end position="205"/>
    </location>
</feature>
<organism evidence="2 3">
    <name type="scientific">Actinomycetospora rhizophila</name>
    <dbReference type="NCBI Taxonomy" id="1416876"/>
    <lineage>
        <taxon>Bacteria</taxon>
        <taxon>Bacillati</taxon>
        <taxon>Actinomycetota</taxon>
        <taxon>Actinomycetes</taxon>
        <taxon>Pseudonocardiales</taxon>
        <taxon>Pseudonocardiaceae</taxon>
        <taxon>Actinomycetospora</taxon>
    </lineage>
</organism>
<protein>
    <recommendedName>
        <fullName evidence="1">HNH nuclease domain-containing protein</fullName>
    </recommendedName>
</protein>
<dbReference type="InterPro" id="IPR003615">
    <property type="entry name" value="HNH_nuc"/>
</dbReference>
<evidence type="ECO:0000313" key="3">
    <source>
        <dbReference type="Proteomes" id="UP001596175"/>
    </source>
</evidence>
<dbReference type="SMART" id="SM00507">
    <property type="entry name" value="HNHc"/>
    <property type="match status" value="1"/>
</dbReference>
<proteinExistence type="predicted"/>
<dbReference type="RefSeq" id="WP_378024778.1">
    <property type="nucleotide sequence ID" value="NZ_JBHSKG010000026.1"/>
</dbReference>
<gene>
    <name evidence="2" type="ORF">ACFPK1_30860</name>
</gene>